<dbReference type="Proteomes" id="UP000092840">
    <property type="component" value="Unassembled WGS sequence"/>
</dbReference>
<dbReference type="AlphaFoldDB" id="A0A1C3JMH7"/>
<dbReference type="InterPro" id="IPR036291">
    <property type="entry name" value="NAD(P)-bd_dom_sf"/>
</dbReference>
<reference evidence="7 10" key="2">
    <citation type="submission" date="2016-06" db="EMBL/GenBank/DDBJ databases">
        <authorList>
            <person name="Kjaerup R.B."/>
            <person name="Dalgaard T.S."/>
            <person name="Juul-Madsen H.R."/>
        </authorList>
    </citation>
    <scope>NUCLEOTIDE SEQUENCE [LARGE SCALE GENOMIC DNA]</scope>
    <source>
        <strain evidence="7 10">CECT 5115</strain>
    </source>
</reference>
<dbReference type="InterPro" id="IPR028614">
    <property type="entry name" value="GDP_fucose/colitose_synth"/>
</dbReference>
<feature type="binding site" evidence="5">
    <location>
        <position position="195"/>
    </location>
    <ligand>
        <name>substrate</name>
    </ligand>
</feature>
<evidence type="ECO:0000256" key="1">
    <source>
        <dbReference type="ARBA" id="ARBA00005959"/>
    </source>
</evidence>
<evidence type="ECO:0000256" key="4">
    <source>
        <dbReference type="ARBA" id="ARBA00023235"/>
    </source>
</evidence>
<evidence type="ECO:0000313" key="8">
    <source>
        <dbReference type="EMBL" id="SBT21383.1"/>
    </source>
</evidence>
<comment type="catalytic activity">
    <reaction evidence="5">
        <text>GDP-beta-L-fucose + NADP(+) = GDP-4-dehydro-alpha-D-rhamnose + NADPH + H(+)</text>
        <dbReference type="Rhea" id="RHEA:18885"/>
        <dbReference type="ChEBI" id="CHEBI:15378"/>
        <dbReference type="ChEBI" id="CHEBI:57273"/>
        <dbReference type="ChEBI" id="CHEBI:57783"/>
        <dbReference type="ChEBI" id="CHEBI:57964"/>
        <dbReference type="ChEBI" id="CHEBI:58349"/>
        <dbReference type="EC" id="1.1.1.271"/>
    </reaction>
</comment>
<feature type="binding site" evidence="5">
    <location>
        <position position="210"/>
    </location>
    <ligand>
        <name>substrate</name>
    </ligand>
</feature>
<dbReference type="SUPFAM" id="SSF51735">
    <property type="entry name" value="NAD(P)-binding Rossmann-fold domains"/>
    <property type="match status" value="1"/>
</dbReference>
<dbReference type="GO" id="GO:0016853">
    <property type="term" value="F:isomerase activity"/>
    <property type="evidence" value="ECO:0007669"/>
    <property type="project" value="UniProtKB-KW"/>
</dbReference>
<dbReference type="GO" id="GO:0070401">
    <property type="term" value="F:NADP+ binding"/>
    <property type="evidence" value="ECO:0007669"/>
    <property type="project" value="UniProtKB-UniRule"/>
</dbReference>
<dbReference type="InterPro" id="IPR001509">
    <property type="entry name" value="Epimerase_deHydtase"/>
</dbReference>
<feature type="binding site" evidence="5">
    <location>
        <begin position="19"/>
        <end position="25"/>
    </location>
    <ligand>
        <name>NADP(+)</name>
        <dbReference type="ChEBI" id="CHEBI:58349"/>
    </ligand>
</feature>
<evidence type="ECO:0000256" key="2">
    <source>
        <dbReference type="ARBA" id="ARBA00022857"/>
    </source>
</evidence>
<gene>
    <name evidence="5 7" type="primary">fcl</name>
    <name evidence="7" type="ORF">MGA5115_00415</name>
    <name evidence="8" type="ORF">MGA5116_01976</name>
</gene>
<keyword evidence="3 5" id="KW-0560">Oxidoreductase</keyword>
<dbReference type="GO" id="GO:0050577">
    <property type="term" value="F:GDP-L-fucose synthase activity"/>
    <property type="evidence" value="ECO:0007669"/>
    <property type="project" value="UniProtKB-UniRule"/>
</dbReference>
<comment type="pathway">
    <text evidence="5">Nucleotide-sugar biosynthesis; GDP-L-fucose biosynthesis via de novo pathway; GDP-L-fucose from GDP-alpha-D-mannose: step 2/2.</text>
</comment>
<comment type="similarity">
    <text evidence="1 5">Belongs to the NAD(P)-dependent epimerase/dehydratase family. Fucose synthase subfamily.</text>
</comment>
<evidence type="ECO:0000256" key="3">
    <source>
        <dbReference type="ARBA" id="ARBA00023002"/>
    </source>
</evidence>
<evidence type="ECO:0000259" key="6">
    <source>
        <dbReference type="Pfam" id="PF01370"/>
    </source>
</evidence>
<dbReference type="EC" id="1.1.1.271" evidence="5"/>
<feature type="binding site" evidence="5">
    <location>
        <position position="277"/>
    </location>
    <ligand>
        <name>substrate</name>
    </ligand>
</feature>
<dbReference type="EMBL" id="FLRB01000012">
    <property type="protein sequence ID" value="SBT21383.1"/>
    <property type="molecule type" value="Genomic_DNA"/>
</dbReference>
<keyword evidence="5" id="KW-0511">Multifunctional enzyme</keyword>
<dbReference type="CDD" id="cd05239">
    <property type="entry name" value="GDP_FS_SDR_e"/>
    <property type="match status" value="1"/>
</dbReference>
<dbReference type="Proteomes" id="UP000092871">
    <property type="component" value="Unassembled WGS sequence"/>
</dbReference>
<dbReference type="HAMAP" id="MF_00956">
    <property type="entry name" value="GDP_fucose_synth"/>
    <property type="match status" value="1"/>
</dbReference>
<evidence type="ECO:0000313" key="9">
    <source>
        <dbReference type="Proteomes" id="UP000092840"/>
    </source>
</evidence>
<dbReference type="Pfam" id="PF01370">
    <property type="entry name" value="Epimerase"/>
    <property type="match status" value="1"/>
</dbReference>
<evidence type="ECO:0000256" key="5">
    <source>
        <dbReference type="HAMAP-Rule" id="MF_00956"/>
    </source>
</evidence>
<dbReference type="Gene3D" id="3.90.25.10">
    <property type="entry name" value="UDP-galactose 4-epimerase, domain 1"/>
    <property type="match status" value="1"/>
</dbReference>
<feature type="site" description="Important for catalytic activity" evidence="5">
    <location>
        <position position="115"/>
    </location>
</feature>
<accession>A0A1C3JMH7</accession>
<feature type="binding site" evidence="5">
    <location>
        <position position="148"/>
    </location>
    <ligand>
        <name>NADP(+)</name>
        <dbReference type="ChEBI" id="CHEBI:58349"/>
    </ligand>
</feature>
<dbReference type="EMBL" id="FLRA01000002">
    <property type="protein sequence ID" value="SBT16335.1"/>
    <property type="molecule type" value="Genomic_DNA"/>
</dbReference>
<evidence type="ECO:0000313" key="7">
    <source>
        <dbReference type="EMBL" id="SBT16335.1"/>
    </source>
</evidence>
<dbReference type="PANTHER" id="PTHR43238:SF1">
    <property type="entry name" value="GDP-L-FUCOSE SYNTHASE"/>
    <property type="match status" value="1"/>
</dbReference>
<dbReference type="RefSeq" id="WP_211564830.1">
    <property type="nucleotide sequence ID" value="NZ_FLRA01000002.1"/>
</dbReference>
<organism evidence="7 10">
    <name type="scientific">Marinomonas gallaica</name>
    <dbReference type="NCBI Taxonomy" id="1806667"/>
    <lineage>
        <taxon>Bacteria</taxon>
        <taxon>Pseudomonadati</taxon>
        <taxon>Pseudomonadota</taxon>
        <taxon>Gammaproteobacteria</taxon>
        <taxon>Oceanospirillales</taxon>
        <taxon>Oceanospirillaceae</taxon>
        <taxon>Marinomonas</taxon>
    </lineage>
</organism>
<feature type="domain" description="NAD-dependent epimerase/dehydratase" evidence="6">
    <location>
        <begin position="15"/>
        <end position="244"/>
    </location>
</feature>
<sequence>MMAQDKHFDLTGKCVYVAGHTGLVGKALVRALEQRNVTLITATKAELDLRDQARTHDFIATQKPDVVLLAAAKVGGIEANRTLPVDFLYDNLMIASNVIRASAEHGVTRLMNLASNCYYPREAAQPLREDSLLTGPFEPTNEAYATAKLAAMRLTQYYATQHGKGFFTLVPTSLYGPGDHFDDERGHVIPALINRFHQAKQNDLAEVTLWGTGSPTREFLYIEDAAQGMLHFVEHYQGTEAINLAGGQSISIRELGETIANIVGYQGALNWGTNKPDGMPHKALDSERCFAHDWRPQTSFNDGLKQAYQYYLAYVEKT</sequence>
<feature type="binding site" evidence="5">
    <location>
        <position position="217"/>
    </location>
    <ligand>
        <name>substrate</name>
    </ligand>
</feature>
<dbReference type="Gene3D" id="3.40.50.720">
    <property type="entry name" value="NAD(P)-binding Rossmann-like Domain"/>
    <property type="match status" value="1"/>
</dbReference>
<protein>
    <recommendedName>
        <fullName evidence="5">GDP-L-fucose synthase</fullName>
        <ecNumber evidence="5">1.1.1.271</ecNumber>
    </recommendedName>
    <alternativeName>
        <fullName evidence="5">GDP-4-keto-6-deoxy-D-mannose-3,5-epimerase-4-reductase</fullName>
    </alternativeName>
</protein>
<keyword evidence="4 5" id="KW-0413">Isomerase</keyword>
<feature type="binding site" evidence="5">
    <location>
        <position position="187"/>
    </location>
    <ligand>
        <name>NADP(+)</name>
        <dbReference type="ChEBI" id="CHEBI:58349"/>
    </ligand>
</feature>
<comment type="function">
    <text evidence="5">Catalyzes the two-step NADP-dependent conversion of GDP-4-dehydro-6-deoxy-D-mannose to GDP-fucose, involving an epimerase and a reductase reaction.</text>
</comment>
<dbReference type="UniPathway" id="UPA00128">
    <property type="reaction ID" value="UER00191"/>
</dbReference>
<feature type="active site" description="Proton donor/acceptor" evidence="5">
    <location>
        <position position="144"/>
    </location>
</feature>
<evidence type="ECO:0000313" key="10">
    <source>
        <dbReference type="Proteomes" id="UP000092871"/>
    </source>
</evidence>
<comment type="caution">
    <text evidence="5">Lacks conserved residue(s) required for the propagation of feature annotation.</text>
</comment>
<keyword evidence="9" id="KW-1185">Reference proteome</keyword>
<dbReference type="PANTHER" id="PTHR43238">
    <property type="entry name" value="GDP-L-FUCOSE SYNTHASE"/>
    <property type="match status" value="1"/>
</dbReference>
<name>A0A1C3JMH7_9GAMM</name>
<reference evidence="8 9" key="1">
    <citation type="submission" date="2016-06" db="EMBL/GenBank/DDBJ databases">
        <authorList>
            <person name="Rodrigo-Torres L."/>
            <person name="Arahal D.R."/>
        </authorList>
    </citation>
    <scope>NUCLEOTIDE SEQUENCE [LARGE SCALE GENOMIC DNA]</scope>
    <source>
        <strain evidence="8 9">CECT 5116</strain>
    </source>
</reference>
<feature type="site" description="Important for catalytic activity" evidence="5">
    <location>
        <position position="117"/>
    </location>
</feature>
<proteinExistence type="inferred from homology"/>
<dbReference type="GO" id="GO:0042351">
    <property type="term" value="P:'de novo' GDP-L-fucose biosynthetic process"/>
    <property type="evidence" value="ECO:0007669"/>
    <property type="project" value="UniProtKB-UniRule"/>
</dbReference>
<keyword evidence="2 5" id="KW-0521">NADP</keyword>